<protein>
    <submittedName>
        <fullName evidence="2">Uncharacterized protein</fullName>
    </submittedName>
</protein>
<dbReference type="Proteomes" id="UP001185737">
    <property type="component" value="Unassembled WGS sequence"/>
</dbReference>
<organism evidence="2 3">
    <name type="scientific">Rhodococcus jostii</name>
    <dbReference type="NCBI Taxonomy" id="132919"/>
    <lineage>
        <taxon>Bacteria</taxon>
        <taxon>Bacillati</taxon>
        <taxon>Actinomycetota</taxon>
        <taxon>Actinomycetes</taxon>
        <taxon>Mycobacteriales</taxon>
        <taxon>Nocardiaceae</taxon>
        <taxon>Rhodococcus</taxon>
    </lineage>
</organism>
<keyword evidence="3" id="KW-1185">Reference proteome</keyword>
<dbReference type="EMBL" id="JAWLKA010000028">
    <property type="protein sequence ID" value="MDV6285754.1"/>
    <property type="molecule type" value="Genomic_DNA"/>
</dbReference>
<comment type="caution">
    <text evidence="2">The sequence shown here is derived from an EMBL/GenBank/DDBJ whole genome shotgun (WGS) entry which is preliminary data.</text>
</comment>
<evidence type="ECO:0000313" key="2">
    <source>
        <dbReference type="EMBL" id="MDV6285754.1"/>
    </source>
</evidence>
<feature type="region of interest" description="Disordered" evidence="1">
    <location>
        <begin position="1"/>
        <end position="30"/>
    </location>
</feature>
<sequence length="30" mass="2768">MSGGAGPRPRGPPPRGGGAGPHPTPPTPGP</sequence>
<accession>A0ABU4CQA2</accession>
<reference evidence="2 3" key="1">
    <citation type="submission" date="2023-10" db="EMBL/GenBank/DDBJ databases">
        <title>Development of a sustainable strategy for remediation of hydrocarbon-contaminated territories based on the waste exchange concept.</title>
        <authorList>
            <person name="Krivoruchko A."/>
        </authorList>
    </citation>
    <scope>NUCLEOTIDE SEQUENCE [LARGE SCALE GENOMIC DNA]</scope>
    <source>
        <strain evidence="2 3">IEGM 60</strain>
    </source>
</reference>
<name>A0ABU4CQA2_RHOJO</name>
<proteinExistence type="predicted"/>
<evidence type="ECO:0000256" key="1">
    <source>
        <dbReference type="SAM" id="MobiDB-lite"/>
    </source>
</evidence>
<evidence type="ECO:0000313" key="3">
    <source>
        <dbReference type="Proteomes" id="UP001185737"/>
    </source>
</evidence>
<gene>
    <name evidence="2" type="ORF">R3Q59_35300</name>
</gene>
<feature type="non-terminal residue" evidence="2">
    <location>
        <position position="30"/>
    </location>
</feature>